<dbReference type="AlphaFoldDB" id="A0A1I4KM76"/>
<dbReference type="STRING" id="334253.SAMN04487943_10440"/>
<keyword evidence="3" id="KW-0460">Magnesium</keyword>
<dbReference type="InterPro" id="IPR006439">
    <property type="entry name" value="HAD-SF_hydro_IA"/>
</dbReference>
<dbReference type="InterPro" id="IPR010021">
    <property type="entry name" value="PGPP1/Gep4"/>
</dbReference>
<dbReference type="CDD" id="cd16416">
    <property type="entry name" value="HAD_BsYqeG-like"/>
    <property type="match status" value="1"/>
</dbReference>
<evidence type="ECO:0008006" key="6">
    <source>
        <dbReference type="Google" id="ProtNLM"/>
    </source>
</evidence>
<evidence type="ECO:0000256" key="3">
    <source>
        <dbReference type="ARBA" id="ARBA00022842"/>
    </source>
</evidence>
<comment type="cofactor">
    <cofactor evidence="1">
        <name>Mg(2+)</name>
        <dbReference type="ChEBI" id="CHEBI:18420"/>
    </cofactor>
</comment>
<evidence type="ECO:0000256" key="2">
    <source>
        <dbReference type="ARBA" id="ARBA00022801"/>
    </source>
</evidence>
<accession>A0A1I4KM76</accession>
<dbReference type="NCBIfam" id="TIGR01549">
    <property type="entry name" value="HAD-SF-IA-v1"/>
    <property type="match status" value="1"/>
</dbReference>
<dbReference type="InterPro" id="IPR051400">
    <property type="entry name" value="HAD-like_hydrolase"/>
</dbReference>
<keyword evidence="5" id="KW-1185">Reference proteome</keyword>
<evidence type="ECO:0000256" key="1">
    <source>
        <dbReference type="ARBA" id="ARBA00001946"/>
    </source>
</evidence>
<sequence length="196" mass="22596">MNKIRKLFMIGKDMYIDGIVEVDVLLKNFLPNEHVQRVLDITPAKLREMGIKGVITDLDNTLVAWNVKDATPEVVEWFKEMKANDIKVTIISNNDEERVSVFSEPLEAPFVYSARKPLIRAFKRTAKQMGLNKEEIVVIGDQLLTDVLGGNFAGFHTILVVPIVETDGKITRLNRMIERRILNWMRRKGMITWEEK</sequence>
<dbReference type="Proteomes" id="UP000198565">
    <property type="component" value="Unassembled WGS sequence"/>
</dbReference>
<reference evidence="5" key="1">
    <citation type="submission" date="2016-10" db="EMBL/GenBank/DDBJ databases">
        <authorList>
            <person name="Varghese N."/>
            <person name="Submissions S."/>
        </authorList>
    </citation>
    <scope>NUCLEOTIDE SEQUENCE [LARGE SCALE GENOMIC DNA]</scope>
    <source>
        <strain evidence="5">CGMCC 1.4250</strain>
    </source>
</reference>
<dbReference type="InterPro" id="IPR023214">
    <property type="entry name" value="HAD_sf"/>
</dbReference>
<dbReference type="InterPro" id="IPR036412">
    <property type="entry name" value="HAD-like_sf"/>
</dbReference>
<keyword evidence="2" id="KW-0378">Hydrolase</keyword>
<dbReference type="EMBL" id="FOTR01000004">
    <property type="protein sequence ID" value="SFL79878.1"/>
    <property type="molecule type" value="Genomic_DNA"/>
</dbReference>
<dbReference type="Gene3D" id="3.40.50.1000">
    <property type="entry name" value="HAD superfamily/HAD-like"/>
    <property type="match status" value="1"/>
</dbReference>
<dbReference type="GO" id="GO:0044281">
    <property type="term" value="P:small molecule metabolic process"/>
    <property type="evidence" value="ECO:0007669"/>
    <property type="project" value="UniProtKB-ARBA"/>
</dbReference>
<dbReference type="InterPro" id="IPR006549">
    <property type="entry name" value="HAD-SF_hydro_IIIA"/>
</dbReference>
<dbReference type="NCBIfam" id="TIGR01662">
    <property type="entry name" value="HAD-SF-IIIA"/>
    <property type="match status" value="1"/>
</dbReference>
<evidence type="ECO:0000313" key="4">
    <source>
        <dbReference type="EMBL" id="SFL79878.1"/>
    </source>
</evidence>
<dbReference type="NCBIfam" id="TIGR01668">
    <property type="entry name" value="YqeG_hyp_ppase"/>
    <property type="match status" value="1"/>
</dbReference>
<organism evidence="4 5">
    <name type="scientific">Gracilibacillus orientalis</name>
    <dbReference type="NCBI Taxonomy" id="334253"/>
    <lineage>
        <taxon>Bacteria</taxon>
        <taxon>Bacillati</taxon>
        <taxon>Bacillota</taxon>
        <taxon>Bacilli</taxon>
        <taxon>Bacillales</taxon>
        <taxon>Bacillaceae</taxon>
        <taxon>Gracilibacillus</taxon>
    </lineage>
</organism>
<evidence type="ECO:0000313" key="5">
    <source>
        <dbReference type="Proteomes" id="UP000198565"/>
    </source>
</evidence>
<dbReference type="SUPFAM" id="SSF56784">
    <property type="entry name" value="HAD-like"/>
    <property type="match status" value="1"/>
</dbReference>
<dbReference type="Pfam" id="PF13242">
    <property type="entry name" value="Hydrolase_like"/>
    <property type="match status" value="1"/>
</dbReference>
<name>A0A1I4KM76_9BACI</name>
<protein>
    <recommendedName>
        <fullName evidence="6">YqeG family HAD IIIA-type phosphatase</fullName>
    </recommendedName>
</protein>
<dbReference type="PANTHER" id="PTHR46470">
    <property type="entry name" value="N-ACYLNEURAMINATE-9-PHOSPHATASE"/>
    <property type="match status" value="1"/>
</dbReference>
<gene>
    <name evidence="4" type="ORF">SAMN04487943_10440</name>
</gene>
<dbReference type="GO" id="GO:0008962">
    <property type="term" value="F:phosphatidylglycerophosphatase activity"/>
    <property type="evidence" value="ECO:0007669"/>
    <property type="project" value="InterPro"/>
</dbReference>
<proteinExistence type="predicted"/>